<dbReference type="Proteomes" id="UP000886657">
    <property type="component" value="Unassembled WGS sequence"/>
</dbReference>
<name>A0A9D7XHM1_9BACT</name>
<evidence type="ECO:0000313" key="2">
    <source>
        <dbReference type="EMBL" id="MBK9797521.1"/>
    </source>
</evidence>
<dbReference type="EMBL" id="JADKIO010000010">
    <property type="protein sequence ID" value="MBK9797521.1"/>
    <property type="molecule type" value="Genomic_DNA"/>
</dbReference>
<protein>
    <recommendedName>
        <fullName evidence="4">Carboxypeptidase regulatory-like domain-containing protein</fullName>
    </recommendedName>
</protein>
<sequence>MALLRDQPAGPRSPAAGSDTQPTTGKRVSRKVKDVNGAEVLGAIVSVEGQAAKATTAKDGSFSLKGVKPDQSSSR</sequence>
<evidence type="ECO:0008006" key="4">
    <source>
        <dbReference type="Google" id="ProtNLM"/>
    </source>
</evidence>
<reference evidence="2" key="1">
    <citation type="submission" date="2020-10" db="EMBL/GenBank/DDBJ databases">
        <title>Connecting structure to function with the recovery of over 1000 high-quality activated sludge metagenome-assembled genomes encoding full-length rRNA genes using long-read sequencing.</title>
        <authorList>
            <person name="Singleton C.M."/>
            <person name="Petriglieri F."/>
            <person name="Kristensen J.M."/>
            <person name="Kirkegaard R.H."/>
            <person name="Michaelsen T.Y."/>
            <person name="Andersen M.H."/>
            <person name="Karst S.M."/>
            <person name="Dueholm M.S."/>
            <person name="Nielsen P.H."/>
            <person name="Albertsen M."/>
        </authorList>
    </citation>
    <scope>NUCLEOTIDE SEQUENCE</scope>
    <source>
        <strain evidence="2">Skiv_18-Q3-R9-52_MAXAC.067</strain>
    </source>
</reference>
<evidence type="ECO:0000256" key="1">
    <source>
        <dbReference type="SAM" id="MobiDB-lite"/>
    </source>
</evidence>
<accession>A0A9D7XHM1</accession>
<evidence type="ECO:0000313" key="3">
    <source>
        <dbReference type="Proteomes" id="UP000886657"/>
    </source>
</evidence>
<comment type="caution">
    <text evidence="2">The sequence shown here is derived from an EMBL/GenBank/DDBJ whole genome shotgun (WGS) entry which is preliminary data.</text>
</comment>
<dbReference type="Gene3D" id="2.60.40.1120">
    <property type="entry name" value="Carboxypeptidase-like, regulatory domain"/>
    <property type="match status" value="1"/>
</dbReference>
<feature type="region of interest" description="Disordered" evidence="1">
    <location>
        <begin position="52"/>
        <end position="75"/>
    </location>
</feature>
<dbReference type="SUPFAM" id="SSF49464">
    <property type="entry name" value="Carboxypeptidase regulatory domain-like"/>
    <property type="match status" value="1"/>
</dbReference>
<proteinExistence type="predicted"/>
<gene>
    <name evidence="2" type="ORF">IPP58_13700</name>
</gene>
<feature type="region of interest" description="Disordered" evidence="1">
    <location>
        <begin position="1"/>
        <end position="32"/>
    </location>
</feature>
<dbReference type="AlphaFoldDB" id="A0A9D7XHM1"/>
<dbReference type="InterPro" id="IPR008969">
    <property type="entry name" value="CarboxyPept-like_regulatory"/>
</dbReference>
<organism evidence="2 3">
    <name type="scientific">Candidatus Geothrix skivensis</name>
    <dbReference type="NCBI Taxonomy" id="2954439"/>
    <lineage>
        <taxon>Bacteria</taxon>
        <taxon>Pseudomonadati</taxon>
        <taxon>Acidobacteriota</taxon>
        <taxon>Holophagae</taxon>
        <taxon>Holophagales</taxon>
        <taxon>Holophagaceae</taxon>
        <taxon>Geothrix</taxon>
    </lineage>
</organism>